<dbReference type="AlphaFoldDB" id="A0A385YUV1"/>
<feature type="domain" description="STAS" evidence="1">
    <location>
        <begin position="34"/>
        <end position="143"/>
    </location>
</feature>
<dbReference type="KEGG" id="paek:D3873_09305"/>
<keyword evidence="3" id="KW-1185">Reference proteome</keyword>
<dbReference type="OrthoDB" id="2456599at2"/>
<gene>
    <name evidence="2" type="ORF">D3873_09305</name>
</gene>
<dbReference type="PANTHER" id="PTHR33745">
    <property type="entry name" value="RSBT ANTAGONIST PROTEIN RSBS-RELATED"/>
    <property type="match status" value="1"/>
</dbReference>
<dbReference type="Gene3D" id="3.30.750.24">
    <property type="entry name" value="STAS domain"/>
    <property type="match status" value="1"/>
</dbReference>
<dbReference type="InterPro" id="IPR002645">
    <property type="entry name" value="STAS_dom"/>
</dbReference>
<name>A0A385YUV1_9BACL</name>
<organism evidence="2 3">
    <name type="scientific">Paenisporosarcina cavernae</name>
    <dbReference type="NCBI Taxonomy" id="2320858"/>
    <lineage>
        <taxon>Bacteria</taxon>
        <taxon>Bacillati</taxon>
        <taxon>Bacillota</taxon>
        <taxon>Bacilli</taxon>
        <taxon>Bacillales</taxon>
        <taxon>Caryophanaceae</taxon>
        <taxon>Paenisporosarcina</taxon>
    </lineage>
</organism>
<evidence type="ECO:0000259" key="1">
    <source>
        <dbReference type="PROSITE" id="PS50801"/>
    </source>
</evidence>
<reference evidence="3" key="1">
    <citation type="submission" date="2018-09" db="EMBL/GenBank/DDBJ databases">
        <authorList>
            <person name="Zhu H."/>
        </authorList>
    </citation>
    <scope>NUCLEOTIDE SEQUENCE [LARGE SCALE GENOMIC DNA]</scope>
    <source>
        <strain evidence="3">K2R23-3</strain>
    </source>
</reference>
<dbReference type="InterPro" id="IPR036513">
    <property type="entry name" value="STAS_dom_sf"/>
</dbReference>
<dbReference type="InterPro" id="IPR051932">
    <property type="entry name" value="Bact_StressResp_Reg"/>
</dbReference>
<dbReference type="Proteomes" id="UP000265725">
    <property type="component" value="Chromosome"/>
</dbReference>
<dbReference type="PROSITE" id="PS50801">
    <property type="entry name" value="STAS"/>
    <property type="match status" value="1"/>
</dbReference>
<sequence length="154" mass="17484">MSEVNELQMLREKVERYVEIIRNMSTPIIPSIVPSTILIPIAGYIDQTRFEAIRSKTLAYIGNSRDTERAIFDFTGVTIEDVASFDYNSLASEIFQLNDSMALMGVRPIYVGFNPRFVREIVHAGIQVEIETYVTFRAALQQLIRETSTPLASM</sequence>
<dbReference type="EMBL" id="CP032418">
    <property type="protein sequence ID" value="AYC30060.1"/>
    <property type="molecule type" value="Genomic_DNA"/>
</dbReference>
<dbReference type="CDD" id="cd07041">
    <property type="entry name" value="STAS_RsbR_RsbS_like"/>
    <property type="match status" value="1"/>
</dbReference>
<proteinExistence type="predicted"/>
<evidence type="ECO:0000313" key="3">
    <source>
        <dbReference type="Proteomes" id="UP000265725"/>
    </source>
</evidence>
<evidence type="ECO:0000313" key="2">
    <source>
        <dbReference type="EMBL" id="AYC30060.1"/>
    </source>
</evidence>
<dbReference type="SUPFAM" id="SSF52091">
    <property type="entry name" value="SpoIIaa-like"/>
    <property type="match status" value="1"/>
</dbReference>
<accession>A0A385YUV1</accession>
<dbReference type="PANTHER" id="PTHR33745:SF1">
    <property type="entry name" value="RSBT ANTAGONIST PROTEIN RSBS"/>
    <property type="match status" value="1"/>
</dbReference>
<dbReference type="RefSeq" id="WP_119883777.1">
    <property type="nucleotide sequence ID" value="NZ_CP032418.1"/>
</dbReference>
<protein>
    <submittedName>
        <fullName evidence="2">STAS domain-containing protein</fullName>
    </submittedName>
</protein>